<gene>
    <name evidence="18" type="ORF">HY29_03040</name>
</gene>
<dbReference type="Proteomes" id="UP000027037">
    <property type="component" value="Unassembled WGS sequence"/>
</dbReference>
<dbReference type="InterPro" id="IPR014782">
    <property type="entry name" value="Peptidase_M1_dom"/>
</dbReference>
<dbReference type="PANTHER" id="PTHR46322:SF1">
    <property type="entry name" value="PUROMYCIN-SENSITIVE AMINOPEPTIDASE"/>
    <property type="match status" value="1"/>
</dbReference>
<dbReference type="InterPro" id="IPR027268">
    <property type="entry name" value="Peptidase_M4/M1_CTD_sf"/>
</dbReference>
<comment type="function">
    <text evidence="12">Aminopeptidase N is involved in the degradation of intracellular peptides generated by protein breakdown during normal growth as well as in response to nutrient starvation.</text>
</comment>
<protein>
    <recommendedName>
        <fullName evidence="5 13">Aminopeptidase N</fullName>
        <ecNumber evidence="4 13">3.4.11.2</ecNumber>
    </recommendedName>
</protein>
<keyword evidence="9" id="KW-0378">Hydrolase</keyword>
<dbReference type="Gene3D" id="2.60.40.1840">
    <property type="match status" value="1"/>
</dbReference>
<evidence type="ECO:0000259" key="17">
    <source>
        <dbReference type="Pfam" id="PF17900"/>
    </source>
</evidence>
<dbReference type="OrthoDB" id="100605at2"/>
<dbReference type="InterPro" id="IPR001930">
    <property type="entry name" value="Peptidase_M1"/>
</dbReference>
<evidence type="ECO:0000256" key="4">
    <source>
        <dbReference type="ARBA" id="ARBA00012564"/>
    </source>
</evidence>
<dbReference type="CDD" id="cd09600">
    <property type="entry name" value="M1_APN"/>
    <property type="match status" value="1"/>
</dbReference>
<dbReference type="Pfam" id="PF11940">
    <property type="entry name" value="DUF3458"/>
    <property type="match status" value="1"/>
</dbReference>
<accession>A0A062U176</accession>
<dbReference type="SUPFAM" id="SSF55486">
    <property type="entry name" value="Metalloproteases ('zincins'), catalytic domain"/>
    <property type="match status" value="1"/>
</dbReference>
<dbReference type="MEROPS" id="M01.005"/>
<feature type="domain" description="Peptidase M1 alanyl aminopeptidase Ig-like fold" evidence="15">
    <location>
        <begin position="447"/>
        <end position="539"/>
    </location>
</feature>
<dbReference type="GO" id="GO:0016285">
    <property type="term" value="F:alanyl aminopeptidase activity"/>
    <property type="evidence" value="ECO:0007669"/>
    <property type="project" value="UniProtKB-EC"/>
</dbReference>
<dbReference type="EC" id="3.4.11.2" evidence="4 13"/>
<dbReference type="PRINTS" id="PR00756">
    <property type="entry name" value="ALADIPTASE"/>
</dbReference>
<keyword evidence="11" id="KW-0482">Metalloprotease</keyword>
<dbReference type="eggNOG" id="COG0308">
    <property type="taxonomic scope" value="Bacteria"/>
</dbReference>
<evidence type="ECO:0000256" key="7">
    <source>
        <dbReference type="ARBA" id="ARBA00022670"/>
    </source>
</evidence>
<sequence>MRTEAPVAVKLSDYTPYPFEVEQVDLRFDLDPEDTRVRADLKIRRTGDKSAALELDGEALELKSIAIDGTALDKGAYEVTESGLTIASVPDEFTLTTDVKIAPASNTALSGLYMSGGRFCSQCESVGFRRITYYPDRPDVMSSFKVRMTADKETCPVLLSNGTPGESGDAGDGRHFAVWDDPHKKPSYLFALCAGDYDIYRDQFTTMSGKVIDLAIHVDKGDAERAAWAMDSLKRSMKWDEETYGREYDLGVFNIVAVRDFNFGAMENKGLNIFNSAYVLADEASATDADFEAIESIVAHEYFHNWTGNRITCRDWFQLCLKEGLTVFRDQNFSADMRSRPVQRIKDVIRLRARQFAEDAGPLAHSVRPDTYGAIDNLYTATVYEKGAEIIGMLRRMIGEETYRKGMDLYFERHDGQAVTIEDFYACFEKVSGQDFTQFRRWYAQAGTPEVTVEENWKADSNEIEITLRQKTPATPGQPVKQPVPIPLNMALLDEEGNLAEWMTVLEDEEVTLTFDLPDGTERPLVSVNRDFTAPVRLARSLSREDRLQLVRLETDPFNQWDGVQTLAKEEILALAEGSQAEPDADLVDAIATAIEGALGDPAYAALLTRLPDVGEMFLERQPADPVALNKARKKLQKAVAGKLEDLIISVLGQPSPQPFDPGAEQAGTRALRTAFITLLAGSGREDADTHLLKLYEAAPNMTEKLAALRGLAGLEGEARDKALADFEEAWKTNPLVMDKWFSVQAVTADAETVAKLAAHKDFDLRNPNRVRSVVAVFAMQNLSAFHAPDGSGYKVVEEIVRKADKANPSLGARLLTAFEQWRVLEPQARSEAEACLRRLQGSDLSKNSADIVARALG</sequence>
<evidence type="ECO:0000256" key="2">
    <source>
        <dbReference type="ARBA" id="ARBA00001947"/>
    </source>
</evidence>
<evidence type="ECO:0000259" key="14">
    <source>
        <dbReference type="Pfam" id="PF01433"/>
    </source>
</evidence>
<evidence type="ECO:0000256" key="8">
    <source>
        <dbReference type="ARBA" id="ARBA00022723"/>
    </source>
</evidence>
<dbReference type="STRING" id="1280946.HY29_03040"/>
<dbReference type="InterPro" id="IPR045357">
    <property type="entry name" value="Aminopeptidase_N-like_N"/>
</dbReference>
<keyword evidence="19" id="KW-1185">Reference proteome</keyword>
<dbReference type="FunFam" id="2.60.40.1730:FF:000005">
    <property type="entry name" value="Aminopeptidase N"/>
    <property type="match status" value="1"/>
</dbReference>
<dbReference type="PANTHER" id="PTHR46322">
    <property type="entry name" value="PUROMYCIN-SENSITIVE AMINOPEPTIDASE"/>
    <property type="match status" value="1"/>
</dbReference>
<dbReference type="AlphaFoldDB" id="A0A062U176"/>
<dbReference type="Pfam" id="PF17900">
    <property type="entry name" value="Peptidase_M1_N"/>
    <property type="match status" value="1"/>
</dbReference>
<dbReference type="InterPro" id="IPR038438">
    <property type="entry name" value="PepN_Ig-like_sf"/>
</dbReference>
<dbReference type="Gene3D" id="3.30.2010.30">
    <property type="match status" value="1"/>
</dbReference>
<dbReference type="GO" id="GO:0008270">
    <property type="term" value="F:zinc ion binding"/>
    <property type="evidence" value="ECO:0007669"/>
    <property type="project" value="InterPro"/>
</dbReference>
<comment type="catalytic activity">
    <reaction evidence="1">
        <text>Release of an N-terminal amino acid, Xaa-|-Yaa- from a peptide, amide or arylamide. Xaa is preferably Ala, but may be most amino acids including Pro (slow action). When a terminal hydrophobic residue is followed by a prolyl residue, the two may be released as an intact Xaa-Pro dipeptide.</text>
        <dbReference type="EC" id="3.4.11.2"/>
    </reaction>
</comment>
<dbReference type="Gene3D" id="1.25.50.10">
    <property type="entry name" value="Peptidase M1, alanyl aminopeptidase, C-terminal domain"/>
    <property type="match status" value="1"/>
</dbReference>
<feature type="domain" description="Peptidase M1 alanyl aminopeptidase C-terminal" evidence="16">
    <location>
        <begin position="545"/>
        <end position="857"/>
    </location>
</feature>
<dbReference type="Gene3D" id="2.60.40.1730">
    <property type="entry name" value="tricorn interacting facor f3 domain"/>
    <property type="match status" value="1"/>
</dbReference>
<dbReference type="InterPro" id="IPR037144">
    <property type="entry name" value="Peptidase_M1_pepN_C_sf"/>
</dbReference>
<feature type="domain" description="Aminopeptidase N-like N-terminal" evidence="17">
    <location>
        <begin position="25"/>
        <end position="189"/>
    </location>
</feature>
<dbReference type="Gene3D" id="1.10.390.10">
    <property type="entry name" value="Neutral Protease Domain 2"/>
    <property type="match status" value="1"/>
</dbReference>
<comment type="caution">
    <text evidence="18">The sequence shown here is derived from an EMBL/GenBank/DDBJ whole genome shotgun (WGS) entry which is preliminary data.</text>
</comment>
<evidence type="ECO:0000256" key="11">
    <source>
        <dbReference type="ARBA" id="ARBA00023049"/>
    </source>
</evidence>
<dbReference type="Pfam" id="PF01433">
    <property type="entry name" value="Peptidase_M1"/>
    <property type="match status" value="1"/>
</dbReference>
<proteinExistence type="inferred from homology"/>
<dbReference type="EMBL" id="AWFF01000043">
    <property type="protein sequence ID" value="KCZ54061.1"/>
    <property type="molecule type" value="Genomic_DNA"/>
</dbReference>
<keyword evidence="6" id="KW-0031">Aminopeptidase</keyword>
<name>A0A062U176_9PROT</name>
<evidence type="ECO:0000256" key="9">
    <source>
        <dbReference type="ARBA" id="ARBA00022801"/>
    </source>
</evidence>
<dbReference type="InterPro" id="IPR024601">
    <property type="entry name" value="Peptidase_M1_pepN_C"/>
</dbReference>
<evidence type="ECO:0000256" key="3">
    <source>
        <dbReference type="ARBA" id="ARBA00010136"/>
    </source>
</evidence>
<evidence type="ECO:0000259" key="15">
    <source>
        <dbReference type="Pfam" id="PF11940"/>
    </source>
</evidence>
<evidence type="ECO:0000259" key="16">
    <source>
        <dbReference type="Pfam" id="PF17432"/>
    </source>
</evidence>
<keyword evidence="8" id="KW-0479">Metal-binding</keyword>
<dbReference type="NCBIfam" id="TIGR02414">
    <property type="entry name" value="pepN_proteo"/>
    <property type="match status" value="1"/>
</dbReference>
<dbReference type="RefSeq" id="WP_034796765.1">
    <property type="nucleotide sequence ID" value="NZ_AWFF01000043.1"/>
</dbReference>
<evidence type="ECO:0000256" key="12">
    <source>
        <dbReference type="ARBA" id="ARBA00059739"/>
    </source>
</evidence>
<reference evidence="18 19" key="1">
    <citation type="journal article" date="2014" name="Antonie Van Leeuwenhoek">
        <title>Hyphomonas beringensis sp. nov. and Hyphomonas chukchiensis sp. nov., isolated from surface seawater of the Bering Sea and Chukchi Sea.</title>
        <authorList>
            <person name="Li C."/>
            <person name="Lai Q."/>
            <person name="Li G."/>
            <person name="Dong C."/>
            <person name="Wang J."/>
            <person name="Liao Y."/>
            <person name="Shao Z."/>
        </authorList>
    </citation>
    <scope>NUCLEOTIDE SEQUENCE [LARGE SCALE GENOMIC DNA]</scope>
    <source>
        <strain evidence="18 19">25B14_1</strain>
    </source>
</reference>
<dbReference type="InterPro" id="IPR035414">
    <property type="entry name" value="Peptidase_M1_pepN_Ig-like"/>
</dbReference>
<dbReference type="GO" id="GO:0006508">
    <property type="term" value="P:proteolysis"/>
    <property type="evidence" value="ECO:0007669"/>
    <property type="project" value="UniProtKB-UniRule"/>
</dbReference>
<dbReference type="InterPro" id="IPR042097">
    <property type="entry name" value="Aminopeptidase_N-like_N_sf"/>
</dbReference>
<feature type="domain" description="Peptidase M1 membrane alanine aminopeptidase" evidence="14">
    <location>
        <begin position="228"/>
        <end position="442"/>
    </location>
</feature>
<evidence type="ECO:0000313" key="19">
    <source>
        <dbReference type="Proteomes" id="UP000027037"/>
    </source>
</evidence>
<evidence type="ECO:0000256" key="6">
    <source>
        <dbReference type="ARBA" id="ARBA00022438"/>
    </source>
</evidence>
<keyword evidence="10" id="KW-0862">Zinc</keyword>
<evidence type="ECO:0000313" key="18">
    <source>
        <dbReference type="EMBL" id="KCZ54061.1"/>
    </source>
</evidence>
<evidence type="ECO:0000256" key="10">
    <source>
        <dbReference type="ARBA" id="ARBA00022833"/>
    </source>
</evidence>
<keyword evidence="7" id="KW-0645">Protease</keyword>
<comment type="similarity">
    <text evidence="3">Belongs to the peptidase M1 family.</text>
</comment>
<dbReference type="Pfam" id="PF17432">
    <property type="entry name" value="DUF3458_C"/>
    <property type="match status" value="1"/>
</dbReference>
<dbReference type="GO" id="GO:0008237">
    <property type="term" value="F:metallopeptidase activity"/>
    <property type="evidence" value="ECO:0007669"/>
    <property type="project" value="UniProtKB-UniRule"/>
</dbReference>
<evidence type="ECO:0000256" key="5">
    <source>
        <dbReference type="ARBA" id="ARBA00015611"/>
    </source>
</evidence>
<dbReference type="PATRIC" id="fig|1280946.3.peg.2232"/>
<organism evidence="18 19">
    <name type="scientific">Hyphomonas beringensis</name>
    <dbReference type="NCBI Taxonomy" id="1280946"/>
    <lineage>
        <taxon>Bacteria</taxon>
        <taxon>Pseudomonadati</taxon>
        <taxon>Pseudomonadota</taxon>
        <taxon>Alphaproteobacteria</taxon>
        <taxon>Hyphomonadales</taxon>
        <taxon>Hyphomonadaceae</taxon>
        <taxon>Hyphomonas</taxon>
    </lineage>
</organism>
<dbReference type="SUPFAM" id="SSF63737">
    <property type="entry name" value="Leukotriene A4 hydrolase N-terminal domain"/>
    <property type="match status" value="1"/>
</dbReference>
<dbReference type="InterPro" id="IPR012779">
    <property type="entry name" value="Peptidase_M1_pepN"/>
</dbReference>
<evidence type="ECO:0000256" key="13">
    <source>
        <dbReference type="NCBIfam" id="TIGR02414"/>
    </source>
</evidence>
<comment type="cofactor">
    <cofactor evidence="2">
        <name>Zn(2+)</name>
        <dbReference type="ChEBI" id="CHEBI:29105"/>
    </cofactor>
</comment>
<evidence type="ECO:0000256" key="1">
    <source>
        <dbReference type="ARBA" id="ARBA00000098"/>
    </source>
</evidence>
<dbReference type="FunFam" id="3.30.2010.30:FF:000002">
    <property type="entry name" value="Putative aminopeptidase N"/>
    <property type="match status" value="1"/>
</dbReference>